<dbReference type="KEGG" id="acan:ACA1_305790"/>
<evidence type="ECO:0008006" key="4">
    <source>
        <dbReference type="Google" id="ProtNLM"/>
    </source>
</evidence>
<sequence>MVIANFLELATCASQQLSLTIKLLSAAIVVLYELLNLFPTCDLLICCLRQALVRDRTKWLVNHGRTFDLSSLAALFRDWGPWTTPSKTRAKLIALLCMLGALQVSAATLPFLDSMSVQREGNKEALIMPVSGYKNDLHSNGHKVIIFECAEEALCPVATFRHWKAQTTRARAHIHGCRLVFELEPPYAKLSPTRCVEVLKGVAHKAGLDPNVFTARTFRKSGIMAGIHAGVEPDALFRLGGWQDPDTFWRHYVVRQIPSSYTDILFNVPERHDTESEEESD</sequence>
<protein>
    <recommendedName>
        <fullName evidence="4">Tyr recombinase domain-containing protein</fullName>
    </recommendedName>
</protein>
<gene>
    <name evidence="2" type="ORF">ACA1_305790</name>
</gene>
<dbReference type="GO" id="GO:0006310">
    <property type="term" value="P:DNA recombination"/>
    <property type="evidence" value="ECO:0007669"/>
    <property type="project" value="UniProtKB-KW"/>
</dbReference>
<dbReference type="InterPro" id="IPR011010">
    <property type="entry name" value="DNA_brk_join_enz"/>
</dbReference>
<dbReference type="GeneID" id="14914110"/>
<reference evidence="2 3" key="1">
    <citation type="journal article" date="2013" name="Genome Biol.">
        <title>Genome of Acanthamoeba castellanii highlights extensive lateral gene transfer and early evolution of tyrosine kinase signaling.</title>
        <authorList>
            <person name="Clarke M."/>
            <person name="Lohan A.J."/>
            <person name="Liu B."/>
            <person name="Lagkouvardos I."/>
            <person name="Roy S."/>
            <person name="Zafar N."/>
            <person name="Bertelli C."/>
            <person name="Schilde C."/>
            <person name="Kianianmomeni A."/>
            <person name="Burglin T.R."/>
            <person name="Frech C."/>
            <person name="Turcotte B."/>
            <person name="Kopec K.O."/>
            <person name="Synnott J.M."/>
            <person name="Choo C."/>
            <person name="Paponov I."/>
            <person name="Finkler A."/>
            <person name="Soon Heng Tan C."/>
            <person name="Hutchins A.P."/>
            <person name="Weinmeier T."/>
            <person name="Rattei T."/>
            <person name="Chu J.S."/>
            <person name="Gimenez G."/>
            <person name="Irimia M."/>
            <person name="Rigden D.J."/>
            <person name="Fitzpatrick D.A."/>
            <person name="Lorenzo-Morales J."/>
            <person name="Bateman A."/>
            <person name="Chiu C.H."/>
            <person name="Tang P."/>
            <person name="Hegemann P."/>
            <person name="Fromm H."/>
            <person name="Raoult D."/>
            <person name="Greub G."/>
            <person name="Miranda-Saavedra D."/>
            <person name="Chen N."/>
            <person name="Nash P."/>
            <person name="Ginger M.L."/>
            <person name="Horn M."/>
            <person name="Schaap P."/>
            <person name="Caler L."/>
            <person name="Loftus B."/>
        </authorList>
    </citation>
    <scope>NUCLEOTIDE SEQUENCE [LARGE SCALE GENOMIC DNA]</scope>
    <source>
        <strain evidence="2 3">Neff</strain>
    </source>
</reference>
<proteinExistence type="predicted"/>
<dbReference type="Proteomes" id="UP000011083">
    <property type="component" value="Unassembled WGS sequence"/>
</dbReference>
<keyword evidence="3" id="KW-1185">Reference proteome</keyword>
<dbReference type="VEuPathDB" id="AmoebaDB:ACA1_305790"/>
<accession>L8GKF9</accession>
<evidence type="ECO:0000313" key="3">
    <source>
        <dbReference type="Proteomes" id="UP000011083"/>
    </source>
</evidence>
<keyword evidence="1" id="KW-0233">DNA recombination</keyword>
<dbReference type="GO" id="GO:0015074">
    <property type="term" value="P:DNA integration"/>
    <property type="evidence" value="ECO:0007669"/>
    <property type="project" value="InterPro"/>
</dbReference>
<dbReference type="EMBL" id="KB008091">
    <property type="protein sequence ID" value="ELR13555.1"/>
    <property type="molecule type" value="Genomic_DNA"/>
</dbReference>
<dbReference type="GO" id="GO:0003677">
    <property type="term" value="F:DNA binding"/>
    <property type="evidence" value="ECO:0007669"/>
    <property type="project" value="InterPro"/>
</dbReference>
<dbReference type="Gene3D" id="1.10.443.10">
    <property type="entry name" value="Intergrase catalytic core"/>
    <property type="match status" value="1"/>
</dbReference>
<dbReference type="AlphaFoldDB" id="L8GKF9"/>
<dbReference type="RefSeq" id="XP_004335568.1">
    <property type="nucleotide sequence ID" value="XM_004335520.1"/>
</dbReference>
<name>L8GKF9_ACACF</name>
<evidence type="ECO:0000313" key="2">
    <source>
        <dbReference type="EMBL" id="ELR13555.1"/>
    </source>
</evidence>
<organism evidence="2 3">
    <name type="scientific">Acanthamoeba castellanii (strain ATCC 30010 / Neff)</name>
    <dbReference type="NCBI Taxonomy" id="1257118"/>
    <lineage>
        <taxon>Eukaryota</taxon>
        <taxon>Amoebozoa</taxon>
        <taxon>Discosea</taxon>
        <taxon>Longamoebia</taxon>
        <taxon>Centramoebida</taxon>
        <taxon>Acanthamoebidae</taxon>
        <taxon>Acanthamoeba</taxon>
    </lineage>
</organism>
<dbReference type="InterPro" id="IPR013762">
    <property type="entry name" value="Integrase-like_cat_sf"/>
</dbReference>
<dbReference type="SUPFAM" id="SSF56349">
    <property type="entry name" value="DNA breaking-rejoining enzymes"/>
    <property type="match status" value="1"/>
</dbReference>
<evidence type="ECO:0000256" key="1">
    <source>
        <dbReference type="ARBA" id="ARBA00023172"/>
    </source>
</evidence>